<dbReference type="KEGG" id="ccz:CCALI_00629"/>
<gene>
    <name evidence="7" type="ORF">CCALI_00629</name>
</gene>
<dbReference type="GO" id="GO:0022857">
    <property type="term" value="F:transmembrane transporter activity"/>
    <property type="evidence" value="ECO:0007669"/>
    <property type="project" value="InterPro"/>
</dbReference>
<dbReference type="PATRIC" id="fig|1303518.3.peg.633"/>
<feature type="transmembrane region" description="Helical" evidence="6">
    <location>
        <begin position="157"/>
        <end position="179"/>
    </location>
</feature>
<sequence length="316" mass="32775">MREIVRNAGVYVAVIVVAFFFAIWLPQFRQPSNLLNVLDQSVEIAIVSVGMTMVILTEGIDLSVGSLAALAPFLGAWLITQHTGGLWHSAVIGVLCCLAVGGAVGLINGLAITQAYLPPFIATLGTMSIVRGLAYIVSHGTGITDLPHGYTFLGHTLPGQVTVGVVLMFVLYGISHLWLSRSATGRAIYAIGGNETAAHLSGLKVNRIKLGVYILCGILAALAGLAETAMVGASVPDAGIDLELNSIAAVVIGGTSLSGGRGNLVGTLAGALLMRLIRNGLDLAGIDSNWQKVAIGAIIMGAVAFDEIQKRRGARL</sequence>
<reference evidence="8" key="1">
    <citation type="submission" date="2013-03" db="EMBL/GenBank/DDBJ databases">
        <title>Genome sequence of Chthonomonas calidirosea, the first sequenced genome from the Armatimonadetes phylum (formally candidate division OP10).</title>
        <authorList>
            <person name="Lee K.C.Y."/>
            <person name="Morgan X.C."/>
            <person name="Dunfield P.F."/>
            <person name="Tamas I."/>
            <person name="Houghton K.M."/>
            <person name="Vyssotski M."/>
            <person name="Ryan J.L.J."/>
            <person name="Lagutin K."/>
            <person name="McDonald I.R."/>
            <person name="Stott M.B."/>
        </authorList>
    </citation>
    <scope>NUCLEOTIDE SEQUENCE [LARGE SCALE GENOMIC DNA]</scope>
    <source>
        <strain evidence="8">DSM 23976 / ICMP 18418 / T49</strain>
    </source>
</reference>
<keyword evidence="2" id="KW-1003">Cell membrane</keyword>
<feature type="transmembrane region" description="Helical" evidence="6">
    <location>
        <begin position="86"/>
        <end position="107"/>
    </location>
</feature>
<dbReference type="EMBL" id="HF951689">
    <property type="protein sequence ID" value="CCW34455.1"/>
    <property type="molecule type" value="Genomic_DNA"/>
</dbReference>
<feature type="transmembrane region" description="Helical" evidence="6">
    <location>
        <begin position="62"/>
        <end position="80"/>
    </location>
</feature>
<dbReference type="GO" id="GO:0005886">
    <property type="term" value="C:plasma membrane"/>
    <property type="evidence" value="ECO:0007669"/>
    <property type="project" value="UniProtKB-SubCell"/>
</dbReference>
<dbReference type="InParanoid" id="S0ETI9"/>
<protein>
    <submittedName>
        <fullName evidence="7">Monosaccharide ABC transporter membrane protein,CUT2 family (TC 3.A.1.2.-)</fullName>
    </submittedName>
</protein>
<dbReference type="HOGENOM" id="CLU_028880_2_2_0"/>
<organism evidence="7 8">
    <name type="scientific">Chthonomonas calidirosea (strain DSM 23976 / ICMP 18418 / T49)</name>
    <dbReference type="NCBI Taxonomy" id="1303518"/>
    <lineage>
        <taxon>Bacteria</taxon>
        <taxon>Bacillati</taxon>
        <taxon>Armatimonadota</taxon>
        <taxon>Chthonomonadia</taxon>
        <taxon>Chthonomonadales</taxon>
        <taxon>Chthonomonadaceae</taxon>
        <taxon>Chthonomonas</taxon>
    </lineage>
</organism>
<comment type="subcellular location">
    <subcellularLocation>
        <location evidence="1">Cell membrane</location>
        <topology evidence="1">Multi-pass membrane protein</topology>
    </subcellularLocation>
</comment>
<evidence type="ECO:0000256" key="1">
    <source>
        <dbReference type="ARBA" id="ARBA00004651"/>
    </source>
</evidence>
<keyword evidence="8" id="KW-1185">Reference proteome</keyword>
<dbReference type="eggNOG" id="COG1172">
    <property type="taxonomic scope" value="Bacteria"/>
</dbReference>
<dbReference type="AlphaFoldDB" id="S0ETI9"/>
<dbReference type="InterPro" id="IPR001851">
    <property type="entry name" value="ABC_transp_permease"/>
</dbReference>
<feature type="transmembrane region" description="Helical" evidence="6">
    <location>
        <begin position="37"/>
        <end position="55"/>
    </location>
</feature>
<evidence type="ECO:0000256" key="4">
    <source>
        <dbReference type="ARBA" id="ARBA00022989"/>
    </source>
</evidence>
<evidence type="ECO:0000313" key="8">
    <source>
        <dbReference type="Proteomes" id="UP000014227"/>
    </source>
</evidence>
<name>S0ETI9_CHTCT</name>
<proteinExistence type="predicted"/>
<dbReference type="RefSeq" id="WP_016482017.1">
    <property type="nucleotide sequence ID" value="NC_021487.1"/>
</dbReference>
<evidence type="ECO:0000256" key="6">
    <source>
        <dbReference type="SAM" id="Phobius"/>
    </source>
</evidence>
<feature type="transmembrane region" description="Helical" evidence="6">
    <location>
        <begin position="210"/>
        <end position="235"/>
    </location>
</feature>
<dbReference type="PANTHER" id="PTHR32196:SF72">
    <property type="entry name" value="RIBOSE IMPORT PERMEASE PROTEIN RBSC"/>
    <property type="match status" value="1"/>
</dbReference>
<keyword evidence="4 6" id="KW-1133">Transmembrane helix</keyword>
<accession>S0ETI9</accession>
<feature type="transmembrane region" description="Helical" evidence="6">
    <location>
        <begin position="247"/>
        <end position="273"/>
    </location>
</feature>
<keyword evidence="5 6" id="KW-0472">Membrane</keyword>
<evidence type="ECO:0000256" key="5">
    <source>
        <dbReference type="ARBA" id="ARBA00023136"/>
    </source>
</evidence>
<dbReference type="Proteomes" id="UP000014227">
    <property type="component" value="Chromosome I"/>
</dbReference>
<evidence type="ECO:0000256" key="3">
    <source>
        <dbReference type="ARBA" id="ARBA00022692"/>
    </source>
</evidence>
<feature type="transmembrane region" description="Helical" evidence="6">
    <location>
        <begin position="7"/>
        <end position="25"/>
    </location>
</feature>
<dbReference type="OrthoDB" id="9784538at2"/>
<dbReference type="CDD" id="cd06579">
    <property type="entry name" value="TM_PBP1_transp_AraH_like"/>
    <property type="match status" value="1"/>
</dbReference>
<evidence type="ECO:0000313" key="7">
    <source>
        <dbReference type="EMBL" id="CCW34455.1"/>
    </source>
</evidence>
<dbReference type="PANTHER" id="PTHR32196">
    <property type="entry name" value="ABC TRANSPORTER PERMEASE PROTEIN YPHD-RELATED-RELATED"/>
    <property type="match status" value="1"/>
</dbReference>
<keyword evidence="3 6" id="KW-0812">Transmembrane</keyword>
<dbReference type="STRING" id="454171.CP488_00524"/>
<evidence type="ECO:0000256" key="2">
    <source>
        <dbReference type="ARBA" id="ARBA00022475"/>
    </source>
</evidence>
<feature type="transmembrane region" description="Helical" evidence="6">
    <location>
        <begin position="119"/>
        <end position="137"/>
    </location>
</feature>
<dbReference type="Pfam" id="PF02653">
    <property type="entry name" value="BPD_transp_2"/>
    <property type="match status" value="1"/>
</dbReference>